<keyword evidence="10" id="KW-0472">Membrane</keyword>
<comment type="catalytic activity">
    <reaction evidence="1">
        <text>ATP + protein L-histidine = ADP + protein N-phospho-L-histidine.</text>
        <dbReference type="EC" id="2.7.13.3"/>
    </reaction>
</comment>
<evidence type="ECO:0000256" key="3">
    <source>
        <dbReference type="ARBA" id="ARBA00012438"/>
    </source>
</evidence>
<feature type="transmembrane region" description="Helical" evidence="10">
    <location>
        <begin position="163"/>
        <end position="183"/>
    </location>
</feature>
<keyword evidence="6" id="KW-0808">Transferase</keyword>
<dbReference type="CDD" id="cd00082">
    <property type="entry name" value="HisKA"/>
    <property type="match status" value="1"/>
</dbReference>
<sequence length="469" mass="50615">MTQTRQTLADDGALFAHASRSSWVRLRTIVILRWIAIAGQLVVIAVAPVALDLQLHSAALYLTVCAAIVSNLSATFLYPENKRLTELELAWLLTFDMVQLSVLLALSGGLHNPFAVLMLTQVTIGATTLRLRGTVLLGALAVVLVTVLGVWHVNLTTIQGQILVLPDMFLLGFWVALVLGIVFQTAYAGRVTAEAAAMSEALAATQMALAREQKLTDLGGVVAAAAHELGTPLATIALVSGEMLDELRDDPVLHEDARLIREQAERCRLILRSMGRAGKEDLHLRTAPVASVVEEAAEPHIARGKSVLYDLSPSPGSDTPQPVILRRPEIIHGIRNLIQNAVDYAATTVWIDITWSDAAVTLRISDDGPGYPPELLPRLGDPFLRRRREAGEKPRRPHYQGMGLGLFIAKTLLERTGAEVRFANGPDQAPGGQAIGTPGAIVTVAWPRDRLTEGAEAGRPLGENRPMLP</sequence>
<reference evidence="12 13" key="1">
    <citation type="journal article" date="2012" name="J. Bacteriol.">
        <title>Draft Genome Sequence of Oceaniovalibus guishaninsula JLT2003T.</title>
        <authorList>
            <person name="Tang K."/>
            <person name="Liu K."/>
            <person name="Jiao N."/>
        </authorList>
    </citation>
    <scope>NUCLEOTIDE SEQUENCE [LARGE SCALE GENOMIC DNA]</scope>
    <source>
        <strain evidence="12 13">JLT2003</strain>
    </source>
</reference>
<feature type="transmembrane region" description="Helical" evidence="10">
    <location>
        <begin position="57"/>
        <end position="78"/>
    </location>
</feature>
<dbReference type="SUPFAM" id="SSF47384">
    <property type="entry name" value="Homodimeric domain of signal transducing histidine kinase"/>
    <property type="match status" value="1"/>
</dbReference>
<dbReference type="InterPro" id="IPR003594">
    <property type="entry name" value="HATPase_dom"/>
</dbReference>
<evidence type="ECO:0000256" key="8">
    <source>
        <dbReference type="ARBA" id="ARBA00022777"/>
    </source>
</evidence>
<dbReference type="GO" id="GO:0005886">
    <property type="term" value="C:plasma membrane"/>
    <property type="evidence" value="ECO:0007669"/>
    <property type="project" value="UniProtKB-SubCell"/>
</dbReference>
<dbReference type="InterPro" id="IPR047770">
    <property type="entry name" value="RegB"/>
</dbReference>
<dbReference type="STRING" id="1231392.OCGS_1530"/>
<keyword evidence="8 12" id="KW-0418">Kinase</keyword>
<gene>
    <name evidence="12" type="ORF">OCGS_1530</name>
</gene>
<comment type="caution">
    <text evidence="12">The sequence shown here is derived from an EMBL/GenBank/DDBJ whole genome shotgun (WGS) entry which is preliminary data.</text>
</comment>
<evidence type="ECO:0000256" key="7">
    <source>
        <dbReference type="ARBA" id="ARBA00022741"/>
    </source>
</evidence>
<evidence type="ECO:0000256" key="2">
    <source>
        <dbReference type="ARBA" id="ARBA00004651"/>
    </source>
</evidence>
<evidence type="ECO:0000256" key="5">
    <source>
        <dbReference type="ARBA" id="ARBA00022553"/>
    </source>
</evidence>
<evidence type="ECO:0000256" key="10">
    <source>
        <dbReference type="SAM" id="Phobius"/>
    </source>
</evidence>
<evidence type="ECO:0000259" key="11">
    <source>
        <dbReference type="PROSITE" id="PS50109"/>
    </source>
</evidence>
<organism evidence="12 13">
    <name type="scientific">Oceaniovalibus guishaninsula JLT2003</name>
    <dbReference type="NCBI Taxonomy" id="1231392"/>
    <lineage>
        <taxon>Bacteria</taxon>
        <taxon>Pseudomonadati</taxon>
        <taxon>Pseudomonadota</taxon>
        <taxon>Alphaproteobacteria</taxon>
        <taxon>Rhodobacterales</taxon>
        <taxon>Roseobacteraceae</taxon>
        <taxon>Oceaniovalibus</taxon>
    </lineage>
</organism>
<dbReference type="PATRIC" id="fig|1231392.3.peg.1536"/>
<dbReference type="Pfam" id="PF00512">
    <property type="entry name" value="HisKA"/>
    <property type="match status" value="1"/>
</dbReference>
<dbReference type="EMBL" id="AMGO01000021">
    <property type="protein sequence ID" value="EKE44692.1"/>
    <property type="molecule type" value="Genomic_DNA"/>
</dbReference>
<dbReference type="PANTHER" id="PTHR44936:SF10">
    <property type="entry name" value="SENSOR PROTEIN RSTB"/>
    <property type="match status" value="1"/>
</dbReference>
<dbReference type="Proteomes" id="UP000006765">
    <property type="component" value="Unassembled WGS sequence"/>
</dbReference>
<dbReference type="PROSITE" id="PS50109">
    <property type="entry name" value="HIS_KIN"/>
    <property type="match status" value="1"/>
</dbReference>
<keyword evidence="9" id="KW-0067">ATP-binding</keyword>
<dbReference type="InterPro" id="IPR036890">
    <property type="entry name" value="HATPase_C_sf"/>
</dbReference>
<dbReference type="RefSeq" id="WP_007426682.1">
    <property type="nucleotide sequence ID" value="NZ_AMGO01000021.1"/>
</dbReference>
<dbReference type="PANTHER" id="PTHR44936">
    <property type="entry name" value="SENSOR PROTEIN CREC"/>
    <property type="match status" value="1"/>
</dbReference>
<feature type="transmembrane region" description="Helical" evidence="10">
    <location>
        <begin position="131"/>
        <end position="151"/>
    </location>
</feature>
<dbReference type="InterPro" id="IPR003661">
    <property type="entry name" value="HisK_dim/P_dom"/>
</dbReference>
<protein>
    <recommendedName>
        <fullName evidence="3">histidine kinase</fullName>
        <ecNumber evidence="3">2.7.13.3</ecNumber>
    </recommendedName>
</protein>
<dbReference type="Pfam" id="PF02518">
    <property type="entry name" value="HATPase_c"/>
    <property type="match status" value="1"/>
</dbReference>
<feature type="transmembrane region" description="Helical" evidence="10">
    <location>
        <begin position="90"/>
        <end position="111"/>
    </location>
</feature>
<dbReference type="InterPro" id="IPR004358">
    <property type="entry name" value="Sig_transdc_His_kin-like_C"/>
</dbReference>
<dbReference type="PRINTS" id="PR00344">
    <property type="entry name" value="BCTRLSENSOR"/>
</dbReference>
<evidence type="ECO:0000256" key="1">
    <source>
        <dbReference type="ARBA" id="ARBA00000085"/>
    </source>
</evidence>
<evidence type="ECO:0000313" key="13">
    <source>
        <dbReference type="Proteomes" id="UP000006765"/>
    </source>
</evidence>
<dbReference type="EC" id="2.7.13.3" evidence="3"/>
<dbReference type="Gene3D" id="3.30.565.10">
    <property type="entry name" value="Histidine kinase-like ATPase, C-terminal domain"/>
    <property type="match status" value="1"/>
</dbReference>
<feature type="domain" description="Histidine kinase" evidence="11">
    <location>
        <begin position="224"/>
        <end position="450"/>
    </location>
</feature>
<proteinExistence type="predicted"/>
<dbReference type="GO" id="GO:0005524">
    <property type="term" value="F:ATP binding"/>
    <property type="evidence" value="ECO:0007669"/>
    <property type="project" value="UniProtKB-KW"/>
</dbReference>
<dbReference type="InterPro" id="IPR050980">
    <property type="entry name" value="2C_sensor_his_kinase"/>
</dbReference>
<dbReference type="SMART" id="SM00387">
    <property type="entry name" value="HATPase_c"/>
    <property type="match status" value="1"/>
</dbReference>
<dbReference type="AlphaFoldDB" id="K2HDU4"/>
<evidence type="ECO:0000256" key="6">
    <source>
        <dbReference type="ARBA" id="ARBA00022679"/>
    </source>
</evidence>
<keyword evidence="4" id="KW-1003">Cell membrane</keyword>
<dbReference type="InterPro" id="IPR036097">
    <property type="entry name" value="HisK_dim/P_sf"/>
</dbReference>
<evidence type="ECO:0000256" key="9">
    <source>
        <dbReference type="ARBA" id="ARBA00022840"/>
    </source>
</evidence>
<dbReference type="NCBIfam" id="NF045988">
    <property type="entry name" value="HisKinRegBRhodob"/>
    <property type="match status" value="1"/>
</dbReference>
<feature type="transmembrane region" description="Helical" evidence="10">
    <location>
        <begin position="30"/>
        <end position="51"/>
    </location>
</feature>
<keyword evidence="13" id="KW-1185">Reference proteome</keyword>
<dbReference type="OrthoDB" id="9785252at2"/>
<keyword evidence="5" id="KW-0597">Phosphoprotein</keyword>
<dbReference type="SMART" id="SM00388">
    <property type="entry name" value="HisKA"/>
    <property type="match status" value="1"/>
</dbReference>
<evidence type="ECO:0000256" key="4">
    <source>
        <dbReference type="ARBA" id="ARBA00022475"/>
    </source>
</evidence>
<accession>K2HDU4</accession>
<keyword evidence="7" id="KW-0547">Nucleotide-binding</keyword>
<keyword evidence="10" id="KW-0812">Transmembrane</keyword>
<dbReference type="InterPro" id="IPR005467">
    <property type="entry name" value="His_kinase_dom"/>
</dbReference>
<name>K2HDU4_9RHOB</name>
<dbReference type="eggNOG" id="COG2205">
    <property type="taxonomic scope" value="Bacteria"/>
</dbReference>
<evidence type="ECO:0000313" key="12">
    <source>
        <dbReference type="EMBL" id="EKE44692.1"/>
    </source>
</evidence>
<comment type="subcellular location">
    <subcellularLocation>
        <location evidence="2">Cell membrane</location>
        <topology evidence="2">Multi-pass membrane protein</topology>
    </subcellularLocation>
</comment>
<dbReference type="GO" id="GO:0000155">
    <property type="term" value="F:phosphorelay sensor kinase activity"/>
    <property type="evidence" value="ECO:0007669"/>
    <property type="project" value="InterPro"/>
</dbReference>
<dbReference type="Gene3D" id="1.10.287.130">
    <property type="match status" value="1"/>
</dbReference>
<keyword evidence="10" id="KW-1133">Transmembrane helix</keyword>
<dbReference type="SUPFAM" id="SSF55874">
    <property type="entry name" value="ATPase domain of HSP90 chaperone/DNA topoisomerase II/histidine kinase"/>
    <property type="match status" value="1"/>
</dbReference>
<dbReference type="NCBIfam" id="NF033792">
    <property type="entry name" value="ActS_PrrB_HisK"/>
    <property type="match status" value="1"/>
</dbReference>